<keyword evidence="3" id="KW-1185">Reference proteome</keyword>
<dbReference type="EMBL" id="CAXLJM020000020">
    <property type="protein sequence ID" value="CAL8086535.1"/>
    <property type="molecule type" value="Genomic_DNA"/>
</dbReference>
<comment type="caution">
    <text evidence="2">The sequence shown here is derived from an EMBL/GenBank/DDBJ whole genome shotgun (WGS) entry which is preliminary data.</text>
</comment>
<dbReference type="SUPFAM" id="SSF52047">
    <property type="entry name" value="RNI-like"/>
    <property type="match status" value="1"/>
</dbReference>
<evidence type="ECO:0000313" key="2">
    <source>
        <dbReference type="EMBL" id="CAL8086535.1"/>
    </source>
</evidence>
<dbReference type="PROSITE" id="PS50181">
    <property type="entry name" value="FBOX"/>
    <property type="match status" value="1"/>
</dbReference>
<organism evidence="2 3">
    <name type="scientific">Orchesella dallaii</name>
    <dbReference type="NCBI Taxonomy" id="48710"/>
    <lineage>
        <taxon>Eukaryota</taxon>
        <taxon>Metazoa</taxon>
        <taxon>Ecdysozoa</taxon>
        <taxon>Arthropoda</taxon>
        <taxon>Hexapoda</taxon>
        <taxon>Collembola</taxon>
        <taxon>Entomobryomorpha</taxon>
        <taxon>Entomobryoidea</taxon>
        <taxon>Orchesellidae</taxon>
        <taxon>Orchesellinae</taxon>
        <taxon>Orchesella</taxon>
    </lineage>
</organism>
<dbReference type="Proteomes" id="UP001642540">
    <property type="component" value="Unassembled WGS sequence"/>
</dbReference>
<protein>
    <recommendedName>
        <fullName evidence="1">F-box domain-containing protein</fullName>
    </recommendedName>
</protein>
<gene>
    <name evidence="2" type="ORF">ODALV1_LOCUS6468</name>
</gene>
<evidence type="ECO:0000259" key="1">
    <source>
        <dbReference type="PROSITE" id="PS50181"/>
    </source>
</evidence>
<proteinExistence type="predicted"/>
<feature type="domain" description="F-box" evidence="1">
    <location>
        <begin position="78"/>
        <end position="133"/>
    </location>
</feature>
<name>A0ABP1Q2B3_9HEXA</name>
<dbReference type="InterPro" id="IPR001810">
    <property type="entry name" value="F-box_dom"/>
</dbReference>
<accession>A0ABP1Q2B3</accession>
<sequence>MASGILSTASIHSFLSSIPSQASELAVTAVNSYIEDQVKNPENFARGINRVRSAFAWRTNTPQRNGGDGGGDCRNVDKTELLTIPRKIRQKIWQHLDDNSVRTMRLICQQLRHEMDYDVGLSIILNNESFSNLWMRSISIRTCIVKKMDNCFTLNLMAKPDKLEKISFDSELYIDADIAQLIIRKFQNLRQLIMYTDDVSELFNEYDEASSNGLSSNVITRLDDQFQLTSIDVKFDTSKWKLKWNIKMKPQIFEKYWAVQDIIGPFGTSGITHVPARDLSRKSLKNVTLSIPFVQNQDRLVWLKVLASQNQLSSLTCDLNATHWKEYEAVIRANYRTLKKLFLLNITCYTVSVVPCESHLVQKQTEESPLDWKVFEGCNALEDFTLIADTFVGAAEACSRNDRCCITNINVDSLKCPNLKTVWLENFKFSEEQAAILQYDSVESKENARFELCTLKNCMIGETAVVELQLGSKKERQRSLECLCFGTVSYDDDDVDSFEKYAAKMTQPDLQPEDEFFMKDYFQLMNNSSALHSQRHDDDGLGVKLMKNMNIIGGVAFTCWLALC</sequence>
<reference evidence="2 3" key="1">
    <citation type="submission" date="2024-08" db="EMBL/GenBank/DDBJ databases">
        <authorList>
            <person name="Cucini C."/>
            <person name="Frati F."/>
        </authorList>
    </citation>
    <scope>NUCLEOTIDE SEQUENCE [LARGE SCALE GENOMIC DNA]</scope>
</reference>
<evidence type="ECO:0000313" key="3">
    <source>
        <dbReference type="Proteomes" id="UP001642540"/>
    </source>
</evidence>